<dbReference type="EMBL" id="JAEHOE010000036">
    <property type="protein sequence ID" value="KAG2493649.1"/>
    <property type="molecule type" value="Genomic_DNA"/>
</dbReference>
<evidence type="ECO:0000313" key="4">
    <source>
        <dbReference type="Proteomes" id="UP000612055"/>
    </source>
</evidence>
<feature type="region of interest" description="Disordered" evidence="1">
    <location>
        <begin position="75"/>
        <end position="96"/>
    </location>
</feature>
<gene>
    <name evidence="3" type="ORF">HYH03_008166</name>
</gene>
<keyword evidence="4" id="KW-1185">Reference proteome</keyword>
<feature type="compositionally biased region" description="Low complexity" evidence="1">
    <location>
        <begin position="418"/>
        <end position="429"/>
    </location>
</feature>
<evidence type="ECO:0000256" key="1">
    <source>
        <dbReference type="SAM" id="MobiDB-lite"/>
    </source>
</evidence>
<evidence type="ECO:0000256" key="2">
    <source>
        <dbReference type="SAM" id="SignalP"/>
    </source>
</evidence>
<feature type="region of interest" description="Disordered" evidence="1">
    <location>
        <begin position="342"/>
        <end position="385"/>
    </location>
</feature>
<dbReference type="OrthoDB" id="551570at2759"/>
<keyword evidence="2" id="KW-0732">Signal</keyword>
<feature type="region of interest" description="Disordered" evidence="1">
    <location>
        <begin position="226"/>
        <end position="260"/>
    </location>
</feature>
<proteinExistence type="predicted"/>
<feature type="chain" id="PRO_5032657143" evidence="2">
    <location>
        <begin position="19"/>
        <end position="782"/>
    </location>
</feature>
<name>A0A835Y1P2_9CHLO</name>
<accession>A0A835Y1P2</accession>
<feature type="signal peptide" evidence="2">
    <location>
        <begin position="1"/>
        <end position="18"/>
    </location>
</feature>
<organism evidence="3 4">
    <name type="scientific">Edaphochlamys debaryana</name>
    <dbReference type="NCBI Taxonomy" id="47281"/>
    <lineage>
        <taxon>Eukaryota</taxon>
        <taxon>Viridiplantae</taxon>
        <taxon>Chlorophyta</taxon>
        <taxon>core chlorophytes</taxon>
        <taxon>Chlorophyceae</taxon>
        <taxon>CS clade</taxon>
        <taxon>Chlamydomonadales</taxon>
        <taxon>Chlamydomonadales incertae sedis</taxon>
        <taxon>Edaphochlamys</taxon>
    </lineage>
</organism>
<dbReference type="Proteomes" id="UP000612055">
    <property type="component" value="Unassembled WGS sequence"/>
</dbReference>
<evidence type="ECO:0000313" key="3">
    <source>
        <dbReference type="EMBL" id="KAG2493649.1"/>
    </source>
</evidence>
<feature type="region of interest" description="Disordered" evidence="1">
    <location>
        <begin position="412"/>
        <end position="445"/>
    </location>
</feature>
<sequence length="782" mass="74523">MQPLLLSGLTCILLVVWAPTVRPAAQPLLRDLLPFGRPPAEAQAGGLPDGGPLAALAAAFASWALEGDAGAMAGGGGASTASARAQGVPLRPSLPDLESPANVRAAQALEEGALALLAAAAERLGTATSATAGSASAAHAASGTGGPSGARAAAKAAAELAAWLEGQAAAVSAFLDQQSASAPQGAGGSSAQGRPHDPAAELAAALGDGLAAIHLGPWLRSALPGSAGSGAPGDAFGEDGSTGGPGATRETAGGEVDGGRRRLSQAGTAAGGLAEGATGFIPGASANLGGSAGVAGDSGGAAGVNVTSGADGAGGTGGAGAVGAGGGGGGAGVAIGGSGASGAGATGGAGASGGAGGAGGTGGTTGAGGPSGPSTAGGGTGAGGAGGATSGGALGGYGGALGGYGGGGLGGGGGAGAAGPREPGAEAATGGAGAGARGPPPVQARPVRDAVGSLLLNNPGPRTRITERLLGAYRILQQDLGDGNVPFTGGRVQRRCQQRPFTFTPRVEDGAKREFVGPSFFITRSTGNCAITPEIQARHGQGANVWTQLILQASCLGPSLQYLLLPAQVNSAGDLPEAFLCPQCPYVLRLGLALDVSFAAEGPRTITFPSRSAWLQALLGNSSLLGLGGIDAARDAKGRAPAWASQLLGSGEDLMRDLVDSAEELLQAAVEAAGNNPATTARVARAGAKAAVAAAGAALGGGAGAVAAAVADKARGRKRGLGRVEMGVLDFVDAAPLWGLRLQTPRGAAAQRRAERVAGGHSWALQRQLEELFGRRGVRGIR</sequence>
<dbReference type="AlphaFoldDB" id="A0A835Y1P2"/>
<comment type="caution">
    <text evidence="3">The sequence shown here is derived from an EMBL/GenBank/DDBJ whole genome shotgun (WGS) entry which is preliminary data.</text>
</comment>
<protein>
    <submittedName>
        <fullName evidence="3">Uncharacterized protein</fullName>
    </submittedName>
</protein>
<reference evidence="3" key="1">
    <citation type="journal article" date="2020" name="bioRxiv">
        <title>Comparative genomics of Chlamydomonas.</title>
        <authorList>
            <person name="Craig R.J."/>
            <person name="Hasan A.R."/>
            <person name="Ness R.W."/>
            <person name="Keightley P.D."/>
        </authorList>
    </citation>
    <scope>NUCLEOTIDE SEQUENCE</scope>
    <source>
        <strain evidence="3">CCAP 11/70</strain>
    </source>
</reference>